<dbReference type="GO" id="GO:0005763">
    <property type="term" value="C:mitochondrial small ribosomal subunit"/>
    <property type="evidence" value="ECO:0007669"/>
    <property type="project" value="TreeGrafter"/>
</dbReference>
<keyword evidence="3" id="KW-1185">Reference proteome</keyword>
<dbReference type="SMR" id="A0A1I7SMR1"/>
<protein>
    <submittedName>
        <fullName evidence="1">(pine wood nematode) hypothetical protein</fullName>
    </submittedName>
</protein>
<dbReference type="PANTHER" id="PTHR13447:SF2">
    <property type="entry name" value="SMALL RIBOSOMAL SUBUNIT PROTEIN BS1M"/>
    <property type="match status" value="1"/>
</dbReference>
<dbReference type="Proteomes" id="UP000095284">
    <property type="component" value="Unplaced"/>
</dbReference>
<sequence length="144" mass="16243">MPVNNAKYFCSEPTQQSEPEFSDLIDEIVTNSTERETNFAKIFKNSKFVQLGDFDGRLVVGKIVHRVGNDLYIDFGSKFNTVCKSPADKEGYLVGASVLLRLHDPELSERFLGSRYDLTLLEADATLLGLYGKRRTVEAEKTKE</sequence>
<evidence type="ECO:0000313" key="3">
    <source>
        <dbReference type="Proteomes" id="UP000659654"/>
    </source>
</evidence>
<dbReference type="EMBL" id="CAJFDI010000006">
    <property type="protein sequence ID" value="CAD5234515.1"/>
    <property type="molecule type" value="Genomic_DNA"/>
</dbReference>
<name>A0A1I7SMR1_BURXY</name>
<gene>
    <name evidence="1" type="ORF">BXYJ_LOCUS14606</name>
</gene>
<dbReference type="Pfam" id="PF10246">
    <property type="entry name" value="MRP-S35"/>
    <property type="match status" value="1"/>
</dbReference>
<dbReference type="PANTHER" id="PTHR13447">
    <property type="entry name" value="MITOCHONDRIAL 28S RIBOSOMAL PROTEIN S28"/>
    <property type="match status" value="1"/>
</dbReference>
<accession>A0A1I7SMR1</accession>
<proteinExistence type="predicted"/>
<dbReference type="EMBL" id="CAJFCV020000006">
    <property type="protein sequence ID" value="CAG9130321.1"/>
    <property type="molecule type" value="Genomic_DNA"/>
</dbReference>
<dbReference type="eggNOG" id="KOG4078">
    <property type="taxonomic scope" value="Eukaryota"/>
</dbReference>
<dbReference type="Proteomes" id="UP000659654">
    <property type="component" value="Unassembled WGS sequence"/>
</dbReference>
<dbReference type="Proteomes" id="UP000582659">
    <property type="component" value="Unassembled WGS sequence"/>
</dbReference>
<evidence type="ECO:0000313" key="1">
    <source>
        <dbReference type="EMBL" id="CAD5234515.1"/>
    </source>
</evidence>
<dbReference type="InterPro" id="IPR019375">
    <property type="entry name" value="Ribosomal_bS1m"/>
</dbReference>
<dbReference type="OrthoDB" id="6020229at2759"/>
<evidence type="ECO:0000313" key="4">
    <source>
        <dbReference type="WBParaSite" id="BXY_1434700.1"/>
    </source>
</evidence>
<dbReference type="WBParaSite" id="BXY_1434700.1">
    <property type="protein sequence ID" value="BXY_1434700.1"/>
    <property type="gene ID" value="BXY_1434700"/>
</dbReference>
<evidence type="ECO:0000313" key="2">
    <source>
        <dbReference type="Proteomes" id="UP000095284"/>
    </source>
</evidence>
<dbReference type="AlphaFoldDB" id="A0A1I7SMR1"/>
<organism evidence="2 4">
    <name type="scientific">Bursaphelenchus xylophilus</name>
    <name type="common">Pinewood nematode worm</name>
    <name type="synonym">Aphelenchoides xylophilus</name>
    <dbReference type="NCBI Taxonomy" id="6326"/>
    <lineage>
        <taxon>Eukaryota</taxon>
        <taxon>Metazoa</taxon>
        <taxon>Ecdysozoa</taxon>
        <taxon>Nematoda</taxon>
        <taxon>Chromadorea</taxon>
        <taxon>Rhabditida</taxon>
        <taxon>Tylenchina</taxon>
        <taxon>Tylenchomorpha</taxon>
        <taxon>Aphelenchoidea</taxon>
        <taxon>Aphelenchoididae</taxon>
        <taxon>Bursaphelenchus</taxon>
    </lineage>
</organism>
<reference evidence="4" key="1">
    <citation type="submission" date="2016-11" db="UniProtKB">
        <authorList>
            <consortium name="WormBaseParasite"/>
        </authorList>
    </citation>
    <scope>IDENTIFICATION</scope>
</reference>
<reference evidence="1" key="2">
    <citation type="submission" date="2020-09" db="EMBL/GenBank/DDBJ databases">
        <authorList>
            <person name="Kikuchi T."/>
        </authorList>
    </citation>
    <scope>NUCLEOTIDE SEQUENCE</scope>
    <source>
        <strain evidence="1">Ka4C1</strain>
    </source>
</reference>